<evidence type="ECO:0000313" key="3">
    <source>
        <dbReference type="Proteomes" id="UP000249340"/>
    </source>
</evidence>
<organism evidence="2 3">
    <name type="scientific">Peterkaempfera bronchialis</name>
    <dbReference type="NCBI Taxonomy" id="2126346"/>
    <lineage>
        <taxon>Bacteria</taxon>
        <taxon>Bacillati</taxon>
        <taxon>Actinomycetota</taxon>
        <taxon>Actinomycetes</taxon>
        <taxon>Kitasatosporales</taxon>
        <taxon>Streptomycetaceae</taxon>
        <taxon>Peterkaempfera</taxon>
    </lineage>
</organism>
<gene>
    <name evidence="2" type="ORF">C7M71_029830</name>
</gene>
<reference evidence="3" key="1">
    <citation type="submission" date="2018-07" db="EMBL/GenBank/DDBJ databases">
        <title>Streptacidiphilus bronchialis DSM 106435 chromosome.</title>
        <authorList>
            <person name="Batra D."/>
            <person name="Gulvik C.A."/>
        </authorList>
    </citation>
    <scope>NUCLEOTIDE SEQUENCE [LARGE SCALE GENOMIC DNA]</scope>
    <source>
        <strain evidence="3">DSM 106435</strain>
    </source>
</reference>
<feature type="transmembrane region" description="Helical" evidence="1">
    <location>
        <begin position="18"/>
        <end position="35"/>
    </location>
</feature>
<evidence type="ECO:0000313" key="2">
    <source>
        <dbReference type="EMBL" id="AXI80959.1"/>
    </source>
</evidence>
<dbReference type="Proteomes" id="UP000249340">
    <property type="component" value="Chromosome"/>
</dbReference>
<dbReference type="AlphaFoldDB" id="A0A345T4Q4"/>
<name>A0A345T4Q4_9ACTN</name>
<feature type="transmembrane region" description="Helical" evidence="1">
    <location>
        <begin position="41"/>
        <end position="61"/>
    </location>
</feature>
<keyword evidence="1" id="KW-0812">Transmembrane</keyword>
<keyword evidence="1" id="KW-0472">Membrane</keyword>
<evidence type="ECO:0000256" key="1">
    <source>
        <dbReference type="SAM" id="Phobius"/>
    </source>
</evidence>
<dbReference type="RefSeq" id="WP_111490481.1">
    <property type="nucleotide sequence ID" value="NZ_CP031264.1"/>
</dbReference>
<protein>
    <submittedName>
        <fullName evidence="2">Uncharacterized protein</fullName>
    </submittedName>
</protein>
<accession>A0A345T4Q4</accession>
<keyword evidence="3" id="KW-1185">Reference proteome</keyword>
<keyword evidence="1" id="KW-1133">Transmembrane helix</keyword>
<proteinExistence type="predicted"/>
<dbReference type="OrthoDB" id="3362695at2"/>
<dbReference type="EMBL" id="CP031264">
    <property type="protein sequence ID" value="AXI80959.1"/>
    <property type="molecule type" value="Genomic_DNA"/>
</dbReference>
<dbReference type="KEGG" id="stri:C7M71_029830"/>
<sequence>MAHPSPVYESRYGWHRRSVLGVVAGLVPTALAVALRQPVWFIVVITVLTGGTAFLIAVVVAGSRRVAVRIDDHGVTLGRVPLPTGSRTQVVPWGDIESIRVWHLRLAGSNRSRGRYLSVDRRAGAPPLIGHPDVFRPQHVALEIPPASKRLSWCELDPARLQAAAAAFAPEVRIILED</sequence>